<keyword evidence="2" id="KW-0808">Transferase</keyword>
<dbReference type="GO" id="GO:0004674">
    <property type="term" value="F:protein serine/threonine kinase activity"/>
    <property type="evidence" value="ECO:0007669"/>
    <property type="project" value="UniProtKB-KW"/>
</dbReference>
<feature type="domain" description="Protein kinase" evidence="6">
    <location>
        <begin position="26"/>
        <end position="334"/>
    </location>
</feature>
<evidence type="ECO:0000313" key="8">
    <source>
        <dbReference type="Proteomes" id="UP000663864"/>
    </source>
</evidence>
<dbReference type="SMART" id="SM00220">
    <property type="entry name" value="S_TKc"/>
    <property type="match status" value="1"/>
</dbReference>
<evidence type="ECO:0000259" key="6">
    <source>
        <dbReference type="PROSITE" id="PS50011"/>
    </source>
</evidence>
<sequence>MADNDDQREWNTVEHSLTQFTVPKRYQNLSPFEYNSHDIVTYATDTNTGKKVTIRKILKPFDSVARAHRTYRELKLRIHLNHFDAQVAQLYDVFTPEKDLNNFETLYLVENYVEYDLKRVIYSNVVVTEDHIKMVIYCLLRGLKFIHSAGIIHSRIISSNIGIDKDSNVSIFGWDSAATAHIRRKYDEHWLYNESDIYRRWYAPEMIINPEHCNEKVDIWSVGCIMAELIVRQPLFPGTSQSDQLTKIFDITGTPDSKTLDEMNMPSVVRQYCETLSRKSKQDYEKLFGYKYNQGSETPVSGVSSQGVTLLDRLLLLNHCMRPTAEELLNDPYFEMYHDPIDEPSSELLIDEYQDATYSTEKWKSITWNMVKEFVPSPWTNENIIDKS</sequence>
<accession>A0A814KF12</accession>
<dbReference type="Gene3D" id="3.30.200.20">
    <property type="entry name" value="Phosphorylase Kinase, domain 1"/>
    <property type="match status" value="1"/>
</dbReference>
<evidence type="ECO:0000256" key="3">
    <source>
        <dbReference type="ARBA" id="ARBA00022741"/>
    </source>
</evidence>
<dbReference type="SUPFAM" id="SSF56112">
    <property type="entry name" value="Protein kinase-like (PK-like)"/>
    <property type="match status" value="1"/>
</dbReference>
<comment type="caution">
    <text evidence="7">The sequence shown here is derived from an EMBL/GenBank/DDBJ whole genome shotgun (WGS) entry which is preliminary data.</text>
</comment>
<evidence type="ECO:0000256" key="1">
    <source>
        <dbReference type="ARBA" id="ARBA00022527"/>
    </source>
</evidence>
<keyword evidence="3" id="KW-0547">Nucleotide-binding</keyword>
<keyword evidence="4" id="KW-0418">Kinase</keyword>
<dbReference type="FunFam" id="1.10.510.10:FF:000624">
    <property type="entry name" value="Mitogen-activated protein kinase"/>
    <property type="match status" value="1"/>
</dbReference>
<evidence type="ECO:0000256" key="2">
    <source>
        <dbReference type="ARBA" id="ARBA00022679"/>
    </source>
</evidence>
<protein>
    <recommendedName>
        <fullName evidence="6">Protein kinase domain-containing protein</fullName>
    </recommendedName>
</protein>
<keyword evidence="5" id="KW-0067">ATP-binding</keyword>
<dbReference type="PANTHER" id="PTHR24055">
    <property type="entry name" value="MITOGEN-ACTIVATED PROTEIN KINASE"/>
    <property type="match status" value="1"/>
</dbReference>
<keyword evidence="1" id="KW-0723">Serine/threonine-protein kinase</keyword>
<organism evidence="7 8">
    <name type="scientific">Rotaria sordida</name>
    <dbReference type="NCBI Taxonomy" id="392033"/>
    <lineage>
        <taxon>Eukaryota</taxon>
        <taxon>Metazoa</taxon>
        <taxon>Spiralia</taxon>
        <taxon>Gnathifera</taxon>
        <taxon>Rotifera</taxon>
        <taxon>Eurotatoria</taxon>
        <taxon>Bdelloidea</taxon>
        <taxon>Philodinida</taxon>
        <taxon>Philodinidae</taxon>
        <taxon>Rotaria</taxon>
    </lineage>
</organism>
<proteinExistence type="predicted"/>
<dbReference type="EMBL" id="CAJNOT010000660">
    <property type="protein sequence ID" value="CAF1048517.1"/>
    <property type="molecule type" value="Genomic_DNA"/>
</dbReference>
<dbReference type="Pfam" id="PF00069">
    <property type="entry name" value="Pkinase"/>
    <property type="match status" value="1"/>
</dbReference>
<dbReference type="InterPro" id="IPR050117">
    <property type="entry name" value="MAPK"/>
</dbReference>
<dbReference type="InterPro" id="IPR000719">
    <property type="entry name" value="Prot_kinase_dom"/>
</dbReference>
<dbReference type="Proteomes" id="UP000663864">
    <property type="component" value="Unassembled WGS sequence"/>
</dbReference>
<evidence type="ECO:0000313" key="7">
    <source>
        <dbReference type="EMBL" id="CAF1048517.1"/>
    </source>
</evidence>
<dbReference type="PROSITE" id="PS50011">
    <property type="entry name" value="PROTEIN_KINASE_DOM"/>
    <property type="match status" value="1"/>
</dbReference>
<dbReference type="Gene3D" id="1.10.510.10">
    <property type="entry name" value="Transferase(Phosphotransferase) domain 1"/>
    <property type="match status" value="1"/>
</dbReference>
<dbReference type="GO" id="GO:0005524">
    <property type="term" value="F:ATP binding"/>
    <property type="evidence" value="ECO:0007669"/>
    <property type="project" value="UniProtKB-KW"/>
</dbReference>
<evidence type="ECO:0000256" key="5">
    <source>
        <dbReference type="ARBA" id="ARBA00022840"/>
    </source>
</evidence>
<gene>
    <name evidence="7" type="ORF">ZHD862_LOCUS14928</name>
</gene>
<reference evidence="7" key="1">
    <citation type="submission" date="2021-02" db="EMBL/GenBank/DDBJ databases">
        <authorList>
            <person name="Nowell W R."/>
        </authorList>
    </citation>
    <scope>NUCLEOTIDE SEQUENCE</scope>
</reference>
<name>A0A814KF12_9BILA</name>
<dbReference type="InterPro" id="IPR011009">
    <property type="entry name" value="Kinase-like_dom_sf"/>
</dbReference>
<dbReference type="AlphaFoldDB" id="A0A814KF12"/>
<evidence type="ECO:0000256" key="4">
    <source>
        <dbReference type="ARBA" id="ARBA00022777"/>
    </source>
</evidence>